<feature type="transmembrane region" description="Helical" evidence="2">
    <location>
        <begin position="14"/>
        <end position="39"/>
    </location>
</feature>
<dbReference type="AlphaFoldDB" id="A0A846XJH5"/>
<evidence type="ECO:0000313" key="4">
    <source>
        <dbReference type="Proteomes" id="UP000565715"/>
    </source>
</evidence>
<evidence type="ECO:0000256" key="1">
    <source>
        <dbReference type="SAM" id="MobiDB-lite"/>
    </source>
</evidence>
<gene>
    <name evidence="3" type="ORF">HGA13_17135</name>
</gene>
<feature type="compositionally biased region" description="Basic and acidic residues" evidence="1">
    <location>
        <begin position="479"/>
        <end position="492"/>
    </location>
</feature>
<dbReference type="EMBL" id="JAAXOO010000004">
    <property type="protein sequence ID" value="NKY34786.1"/>
    <property type="molecule type" value="Genomic_DNA"/>
</dbReference>
<feature type="compositionally biased region" description="Pro residues" evidence="1">
    <location>
        <begin position="499"/>
        <end position="512"/>
    </location>
</feature>
<feature type="transmembrane region" description="Helical" evidence="2">
    <location>
        <begin position="51"/>
        <end position="76"/>
    </location>
</feature>
<reference evidence="3 4" key="1">
    <citation type="submission" date="2020-04" db="EMBL/GenBank/DDBJ databases">
        <title>MicrobeNet Type strains.</title>
        <authorList>
            <person name="Nicholson A.C."/>
        </authorList>
    </citation>
    <scope>NUCLEOTIDE SEQUENCE [LARGE SCALE GENOMIC DNA]</scope>
    <source>
        <strain evidence="3 4">DSM 45078</strain>
    </source>
</reference>
<feature type="compositionally biased region" description="Low complexity" evidence="1">
    <location>
        <begin position="435"/>
        <end position="449"/>
    </location>
</feature>
<accession>A0A846XJH5</accession>
<feature type="compositionally biased region" description="Basic and acidic residues" evidence="1">
    <location>
        <begin position="354"/>
        <end position="393"/>
    </location>
</feature>
<feature type="region of interest" description="Disordered" evidence="1">
    <location>
        <begin position="354"/>
        <end position="452"/>
    </location>
</feature>
<organism evidence="3 4">
    <name type="scientific">Nocardia speluncae</name>
    <dbReference type="NCBI Taxonomy" id="419477"/>
    <lineage>
        <taxon>Bacteria</taxon>
        <taxon>Bacillati</taxon>
        <taxon>Actinomycetota</taxon>
        <taxon>Actinomycetes</taxon>
        <taxon>Mycobacteriales</taxon>
        <taxon>Nocardiaceae</taxon>
        <taxon>Nocardia</taxon>
    </lineage>
</organism>
<dbReference type="Proteomes" id="UP000565715">
    <property type="component" value="Unassembled WGS sequence"/>
</dbReference>
<keyword evidence="2" id="KW-0472">Membrane</keyword>
<protein>
    <submittedName>
        <fullName evidence="3">Uncharacterized protein</fullName>
    </submittedName>
</protein>
<name>A0A846XJH5_9NOCA</name>
<keyword evidence="4" id="KW-1185">Reference proteome</keyword>
<evidence type="ECO:0000313" key="3">
    <source>
        <dbReference type="EMBL" id="NKY34786.1"/>
    </source>
</evidence>
<proteinExistence type="predicted"/>
<feature type="region of interest" description="Disordered" evidence="1">
    <location>
        <begin position="476"/>
        <end position="549"/>
    </location>
</feature>
<comment type="caution">
    <text evidence="3">The sequence shown here is derived from an EMBL/GenBank/DDBJ whole genome shotgun (WGS) entry which is preliminary data.</text>
</comment>
<keyword evidence="2" id="KW-1133">Transmembrane helix</keyword>
<evidence type="ECO:0000256" key="2">
    <source>
        <dbReference type="SAM" id="Phobius"/>
    </source>
</evidence>
<dbReference type="RefSeq" id="WP_157113074.1">
    <property type="nucleotide sequence ID" value="NZ_JAAXOO010000004.1"/>
</dbReference>
<keyword evidence="2" id="KW-0812">Transmembrane</keyword>
<sequence length="702" mass="72722">MGLGEFFGNNWDELVVGAASVAGFALGGPPLAIVLGGAAGGITSAAQGENFFLGAGFGAAGAFGGGVFSLGVGGALRRAGVNTLARNGGLWGAVPRALGGGHLAAWRTYMGLLGSFTAGWSADSTRDTVYKYLGSPAIPLIDISVEELSEIPDAMPHVYMPDAARLPEGLEFTAPMQKNFRTLPEVELDCWTSFGKKPSEPAPVPEESDVSDIFGAEGAGMPEYAQRVEVLRDRYRTIRSRTGVVAEAVERSAQLCHAGRKDLGASITKQKEYVATDPRDMQKLTELLAGNEKPSEYSGVSVFYVDPLQLSSAVHSEDLYTMVVLESSYASVETIMAYYAEQFAAAAAALEGRTTPKDSDSDSDSEDRKSNGSGHERSQGPRRRGADPARGRPDLTGQGEVAAPEPLDLGTDADTGREPDGDSVSAGGRTEPEIASAVPPAGQVVPPAVNSGSARSAMGAMLLPQLMQAVLSRRNTNNGDEKAGRRNEHEDTATGFRPEPVPAPGAGPPPARQTPGHGATQPTGSPAKAETVTGTPAPPRGRPAVASSSENVVYTFPDGRTQEVSAVVARALDTAFGNAAGTDARAAYAGTPAGWTDEKKIGARVDPYRLMTGDVGVWTERTALLVVFEGPDPSGGTIEGVIDGALVPITSLAEMRNKAGEFGPFTGFFHPPGIEMTTPAPAGAVDDVAGVDRAAAAAAVPM</sequence>